<accession>D1BDG1</accession>
<evidence type="ECO:0000259" key="2">
    <source>
        <dbReference type="Pfam" id="PF22552"/>
    </source>
</evidence>
<dbReference type="Proteomes" id="UP000000322">
    <property type="component" value="Chromosome"/>
</dbReference>
<dbReference type="EMBL" id="CP001819">
    <property type="protein sequence ID" value="ACZ21023.1"/>
    <property type="molecule type" value="Genomic_DNA"/>
</dbReference>
<proteinExistence type="predicted"/>
<evidence type="ECO:0000313" key="3">
    <source>
        <dbReference type="EMBL" id="ACZ21023.1"/>
    </source>
</evidence>
<dbReference type="AlphaFoldDB" id="D1BDG1"/>
<reference evidence="3 4" key="1">
    <citation type="journal article" date="2009" name="Stand. Genomic Sci.">
        <title>Complete genome sequence of Sanguibacter keddieii type strain (ST-74).</title>
        <authorList>
            <person name="Ivanova N."/>
            <person name="Sikorski J."/>
            <person name="Sims D."/>
            <person name="Brettin T."/>
            <person name="Detter J.C."/>
            <person name="Han C."/>
            <person name="Lapidus A."/>
            <person name="Copeland A."/>
            <person name="Glavina Del Rio T."/>
            <person name="Nolan M."/>
            <person name="Chen F."/>
            <person name="Lucas S."/>
            <person name="Tice H."/>
            <person name="Cheng J.F."/>
            <person name="Bruce D."/>
            <person name="Goodwin L."/>
            <person name="Pitluck S."/>
            <person name="Pati A."/>
            <person name="Mavromatis K."/>
            <person name="Chen A."/>
            <person name="Palaniappan K."/>
            <person name="D'haeseleer P."/>
            <person name="Chain P."/>
            <person name="Bristow J."/>
            <person name="Eisen J.A."/>
            <person name="Markowitz V."/>
            <person name="Hugenholtz P."/>
            <person name="Goker M."/>
            <person name="Pukall R."/>
            <person name="Klenk H.P."/>
            <person name="Kyrpides N.C."/>
        </authorList>
    </citation>
    <scope>NUCLEOTIDE SEQUENCE [LARGE SCALE GENOMIC DNA]</scope>
    <source>
        <strain evidence="4">ATCC 51767 / DSM 10542 / NCFB 3025 / ST-74</strain>
    </source>
</reference>
<gene>
    <name evidence="3" type="ordered locus">Sked_10770</name>
</gene>
<dbReference type="KEGG" id="ske:Sked_10770"/>
<feature type="domain" description="TY-Chap N-terminal" evidence="2">
    <location>
        <begin position="3"/>
        <end position="114"/>
    </location>
</feature>
<name>D1BDG1_SANKS</name>
<dbReference type="STRING" id="446469.Sked_10770"/>
<dbReference type="RefSeq" id="WP_012866092.1">
    <property type="nucleotide sequence ID" value="NC_013521.1"/>
</dbReference>
<dbReference type="InterPro" id="IPR054344">
    <property type="entry name" value="TY-Chap_N"/>
</dbReference>
<dbReference type="OrthoDB" id="5068970at2"/>
<evidence type="ECO:0000256" key="1">
    <source>
        <dbReference type="SAM" id="MobiDB-lite"/>
    </source>
</evidence>
<protein>
    <recommendedName>
        <fullName evidence="2">TY-Chap N-terminal domain-containing protein</fullName>
    </recommendedName>
</protein>
<dbReference type="eggNOG" id="ENOG50336YM">
    <property type="taxonomic scope" value="Bacteria"/>
</dbReference>
<sequence>MSDWDDFEERLATTLRNVTERVFLIIFSTAEPVRYVQLAGGPERVDAEAPGTDVVADADETVLDAAGWTPPGVAQPSWTATLPIPALTTEHHGVARQCARALRYAYGLTSPDDLGYRAWREPEMIPPGETWSTDRVERMDRGDRALRLPTLGIGPDERQAPETSAVPAAPSWKAMSPAEVCDLMDFWAAQPWPQTRDEVHRSAVEQLGWTVEVEDGTPYLINTVSGLTVPDVSTIGSRGDLSHLSLRTSDVVRPVTAESTAFLGDTFALLVRAREVAWGAPTMRRREDSTSATWDLASGARVSFTCAARSLSAMFQTPQGVALDQRAGW</sequence>
<dbReference type="Pfam" id="PF22552">
    <property type="entry name" value="TY-Chap3"/>
    <property type="match status" value="1"/>
</dbReference>
<dbReference type="HOGENOM" id="CLU_844384_0_0_11"/>
<dbReference type="InterPro" id="IPR046268">
    <property type="entry name" value="DUF6301"/>
</dbReference>
<feature type="region of interest" description="Disordered" evidence="1">
    <location>
        <begin position="148"/>
        <end position="171"/>
    </location>
</feature>
<evidence type="ECO:0000313" key="4">
    <source>
        <dbReference type="Proteomes" id="UP000000322"/>
    </source>
</evidence>
<keyword evidence="4" id="KW-1185">Reference proteome</keyword>
<organism evidence="3 4">
    <name type="scientific">Sanguibacter keddieii (strain ATCC 51767 / DSM 10542 / NCFB 3025 / ST-74)</name>
    <dbReference type="NCBI Taxonomy" id="446469"/>
    <lineage>
        <taxon>Bacteria</taxon>
        <taxon>Bacillati</taxon>
        <taxon>Actinomycetota</taxon>
        <taxon>Actinomycetes</taxon>
        <taxon>Micrococcales</taxon>
        <taxon>Sanguibacteraceae</taxon>
        <taxon>Sanguibacter</taxon>
    </lineage>
</organism>
<dbReference type="Pfam" id="PF19818">
    <property type="entry name" value="DUF6301"/>
    <property type="match status" value="1"/>
</dbReference>